<comment type="similarity">
    <text evidence="8">Belongs to the binding-protein-dependent transport system permease family.</text>
</comment>
<feature type="transmembrane region" description="Helical" evidence="8">
    <location>
        <begin position="33"/>
        <end position="52"/>
    </location>
</feature>
<dbReference type="PANTHER" id="PTHR42788:SF19">
    <property type="entry name" value="ALIPHATIC SULFONATES IMPORT ATP-BINDING PROTEIN SSUB 2"/>
    <property type="match status" value="1"/>
</dbReference>
<dbReference type="PROSITE" id="PS50928">
    <property type="entry name" value="ABC_TM1"/>
    <property type="match status" value="1"/>
</dbReference>
<feature type="domain" description="ABC transmembrane type-1" evidence="10">
    <location>
        <begin position="60"/>
        <end position="240"/>
    </location>
</feature>
<feature type="transmembrane region" description="Helical" evidence="8">
    <location>
        <begin position="125"/>
        <end position="144"/>
    </location>
</feature>
<keyword evidence="5" id="KW-0067">ATP-binding</keyword>
<sequence>MTHNRFNKNIFAYIPAALMWLVIWQIASTLTGLDIVLPGPVKVFFCMAGMLGQKNTYIITMHSLIRIFAGYTAAFVTAVLAGLAAGYVRAVRIMSAPLISAMQALPVTAFIILVLMIAGAKNVSAVIAFIVVFPVVYHGMVQGIDNMDKNLAQMADVFNIHGMRRFRYISLMQCMPYIRTAVKSSAGMCWKAGAAAEVIGITRNSIGEQMYLAKLYLETDVLLSWGIIIIIASVVFEKLLLLISDAAAKSCCRYGMSCRSHASADNCGGHNSRPGAADIELNDVSAGYGLENVINGISVKIPPGGHLCIMGESGIGKTTLLKVIAGLLECHKGSVTVPQKVSVVFQENRLCPWLSAYDNVRLAVPDMPADVVRSHLEKLLGESGCDRRADELSGGMKRRCEIVRAMLADSDAVVMDEPFAGLDEDNRSIAVKYILDNIGSRQLIVSTHDLKDAVRLQADVFFIDKNGNG</sequence>
<dbReference type="Gene3D" id="1.10.3720.10">
    <property type="entry name" value="MetI-like"/>
    <property type="match status" value="1"/>
</dbReference>
<evidence type="ECO:0000256" key="6">
    <source>
        <dbReference type="ARBA" id="ARBA00022989"/>
    </source>
</evidence>
<dbReference type="InterPro" id="IPR003593">
    <property type="entry name" value="AAA+_ATPase"/>
</dbReference>
<keyword evidence="4" id="KW-0547">Nucleotide-binding</keyword>
<evidence type="ECO:0000256" key="3">
    <source>
        <dbReference type="ARBA" id="ARBA00022692"/>
    </source>
</evidence>
<feature type="transmembrane region" description="Helical" evidence="8">
    <location>
        <begin position="222"/>
        <end position="243"/>
    </location>
</feature>
<evidence type="ECO:0000256" key="4">
    <source>
        <dbReference type="ARBA" id="ARBA00022741"/>
    </source>
</evidence>
<evidence type="ECO:0000313" key="11">
    <source>
        <dbReference type="EMBL" id="CDD55356.1"/>
    </source>
</evidence>
<dbReference type="SUPFAM" id="SSF161098">
    <property type="entry name" value="MetI-like"/>
    <property type="match status" value="1"/>
</dbReference>
<comment type="subcellular location">
    <subcellularLocation>
        <location evidence="8">Cell membrane</location>
        <topology evidence="8">Multi-pass membrane protein</topology>
    </subcellularLocation>
    <subcellularLocation>
        <location evidence="1">Membrane</location>
        <topology evidence="1">Multi-pass membrane protein</topology>
    </subcellularLocation>
</comment>
<protein>
    <recommendedName>
        <fullName evidence="13">ABC transporter domain-containing protein</fullName>
    </recommendedName>
</protein>
<dbReference type="Proteomes" id="UP000018141">
    <property type="component" value="Unassembled WGS sequence"/>
</dbReference>
<dbReference type="GO" id="GO:0005886">
    <property type="term" value="C:plasma membrane"/>
    <property type="evidence" value="ECO:0007669"/>
    <property type="project" value="UniProtKB-SubCell"/>
</dbReference>
<dbReference type="InterPro" id="IPR035906">
    <property type="entry name" value="MetI-like_sf"/>
</dbReference>
<dbReference type="AlphaFoldDB" id="R7APL3"/>
<dbReference type="Pfam" id="PF00005">
    <property type="entry name" value="ABC_tran"/>
    <property type="match status" value="1"/>
</dbReference>
<keyword evidence="7 8" id="KW-0472">Membrane</keyword>
<feature type="transmembrane region" description="Helical" evidence="8">
    <location>
        <begin position="64"/>
        <end position="88"/>
    </location>
</feature>
<dbReference type="InterPro" id="IPR003439">
    <property type="entry name" value="ABC_transporter-like_ATP-bd"/>
</dbReference>
<dbReference type="InterPro" id="IPR027417">
    <property type="entry name" value="P-loop_NTPase"/>
</dbReference>
<keyword evidence="3 8" id="KW-0812">Transmembrane</keyword>
<comment type="caution">
    <text evidence="11">The sequence shown here is derived from an EMBL/GenBank/DDBJ whole genome shotgun (WGS) entry which is preliminary data.</text>
</comment>
<keyword evidence="6 8" id="KW-1133">Transmembrane helix</keyword>
<feature type="domain" description="ABC transporter" evidence="9">
    <location>
        <begin position="279"/>
        <end position="469"/>
    </location>
</feature>
<dbReference type="SUPFAM" id="SSF52540">
    <property type="entry name" value="P-loop containing nucleoside triphosphate hydrolases"/>
    <property type="match status" value="1"/>
</dbReference>
<reference evidence="11" key="1">
    <citation type="submission" date="2012-11" db="EMBL/GenBank/DDBJ databases">
        <title>Dependencies among metagenomic species, viruses, plasmids and units of genetic variation.</title>
        <authorList>
            <person name="Nielsen H.B."/>
            <person name="Almeida M."/>
            <person name="Juncker A.S."/>
            <person name="Rasmussen S."/>
            <person name="Li J."/>
            <person name="Sunagawa S."/>
            <person name="Plichta D."/>
            <person name="Gautier L."/>
            <person name="Le Chatelier E."/>
            <person name="Peletier E."/>
            <person name="Bonde I."/>
            <person name="Nielsen T."/>
            <person name="Manichanh C."/>
            <person name="Arumugam M."/>
            <person name="Batto J."/>
            <person name="Santos M.B.Q.D."/>
            <person name="Blom N."/>
            <person name="Borruel N."/>
            <person name="Burgdorf K.S."/>
            <person name="Boumezbeur F."/>
            <person name="Casellas F."/>
            <person name="Dore J."/>
            <person name="Guarner F."/>
            <person name="Hansen T."/>
            <person name="Hildebrand F."/>
            <person name="Kaas R.S."/>
            <person name="Kennedy S."/>
            <person name="Kristiansen K."/>
            <person name="Kultima J.R."/>
            <person name="Leonard P."/>
            <person name="Levenez F."/>
            <person name="Lund O."/>
            <person name="Moumen B."/>
            <person name="Le Paslier D."/>
            <person name="Pons N."/>
            <person name="Pedersen O."/>
            <person name="Prifti E."/>
            <person name="Qin J."/>
            <person name="Raes J."/>
            <person name="Tap J."/>
            <person name="Tims S."/>
            <person name="Ussery D.W."/>
            <person name="Yamada T."/>
            <person name="MetaHit consortium"/>
            <person name="Renault P."/>
            <person name="Sicheritz-Ponten T."/>
            <person name="Bork P."/>
            <person name="Wang J."/>
            <person name="Brunak S."/>
            <person name="Ehrlich S.D."/>
        </authorList>
    </citation>
    <scope>NUCLEOTIDE SEQUENCE [LARGE SCALE GENOMIC DNA]</scope>
</reference>
<proteinExistence type="inferred from homology"/>
<organism evidence="11 12">
    <name type="scientific">Bacteroides pectinophilus CAG:437</name>
    <dbReference type="NCBI Taxonomy" id="1263051"/>
    <lineage>
        <taxon>Bacteria</taxon>
        <taxon>Bacillati</taxon>
        <taxon>Bacillota</taxon>
        <taxon>Clostridia</taxon>
        <taxon>Eubacteriales</taxon>
    </lineage>
</organism>
<evidence type="ECO:0000313" key="12">
    <source>
        <dbReference type="Proteomes" id="UP000018141"/>
    </source>
</evidence>
<dbReference type="InterPro" id="IPR050166">
    <property type="entry name" value="ABC_transporter_ATP-bind"/>
</dbReference>
<evidence type="ECO:0000256" key="5">
    <source>
        <dbReference type="ARBA" id="ARBA00022840"/>
    </source>
</evidence>
<evidence type="ECO:0000259" key="10">
    <source>
        <dbReference type="PROSITE" id="PS50928"/>
    </source>
</evidence>
<evidence type="ECO:0000259" key="9">
    <source>
        <dbReference type="PROSITE" id="PS50893"/>
    </source>
</evidence>
<keyword evidence="2 8" id="KW-0813">Transport</keyword>
<evidence type="ECO:0000256" key="1">
    <source>
        <dbReference type="ARBA" id="ARBA00004141"/>
    </source>
</evidence>
<feature type="transmembrane region" description="Helical" evidence="8">
    <location>
        <begin position="10"/>
        <end position="27"/>
    </location>
</feature>
<gene>
    <name evidence="11" type="ORF">BN656_00216</name>
</gene>
<name>R7APL3_9FIRM</name>
<dbReference type="EMBL" id="CBHH010000006">
    <property type="protein sequence ID" value="CDD55356.1"/>
    <property type="molecule type" value="Genomic_DNA"/>
</dbReference>
<dbReference type="GO" id="GO:0016887">
    <property type="term" value="F:ATP hydrolysis activity"/>
    <property type="evidence" value="ECO:0007669"/>
    <property type="project" value="InterPro"/>
</dbReference>
<accession>R7APL3</accession>
<dbReference type="Gene3D" id="3.40.50.300">
    <property type="entry name" value="P-loop containing nucleotide triphosphate hydrolases"/>
    <property type="match status" value="1"/>
</dbReference>
<dbReference type="GO" id="GO:0055085">
    <property type="term" value="P:transmembrane transport"/>
    <property type="evidence" value="ECO:0007669"/>
    <property type="project" value="InterPro"/>
</dbReference>
<evidence type="ECO:0000256" key="7">
    <source>
        <dbReference type="ARBA" id="ARBA00023136"/>
    </source>
</evidence>
<feature type="transmembrane region" description="Helical" evidence="8">
    <location>
        <begin position="94"/>
        <end position="118"/>
    </location>
</feature>
<evidence type="ECO:0000256" key="2">
    <source>
        <dbReference type="ARBA" id="ARBA00022448"/>
    </source>
</evidence>
<evidence type="ECO:0000256" key="8">
    <source>
        <dbReference type="RuleBase" id="RU363032"/>
    </source>
</evidence>
<dbReference type="GO" id="GO:0005524">
    <property type="term" value="F:ATP binding"/>
    <property type="evidence" value="ECO:0007669"/>
    <property type="project" value="UniProtKB-KW"/>
</dbReference>
<dbReference type="PANTHER" id="PTHR42788">
    <property type="entry name" value="TAURINE IMPORT ATP-BINDING PROTEIN-RELATED"/>
    <property type="match status" value="1"/>
</dbReference>
<dbReference type="PROSITE" id="PS50893">
    <property type="entry name" value="ABC_TRANSPORTER_2"/>
    <property type="match status" value="1"/>
</dbReference>
<dbReference type="Pfam" id="PF00528">
    <property type="entry name" value="BPD_transp_1"/>
    <property type="match status" value="1"/>
</dbReference>
<dbReference type="InterPro" id="IPR000515">
    <property type="entry name" value="MetI-like"/>
</dbReference>
<evidence type="ECO:0008006" key="13">
    <source>
        <dbReference type="Google" id="ProtNLM"/>
    </source>
</evidence>
<dbReference type="SMART" id="SM00382">
    <property type="entry name" value="AAA"/>
    <property type="match status" value="1"/>
</dbReference>